<evidence type="ECO:0000256" key="3">
    <source>
        <dbReference type="ARBA" id="ARBA00022630"/>
    </source>
</evidence>
<feature type="domain" description="Acyl-CoA dehydrogenase/oxidase N-terminal" evidence="9">
    <location>
        <begin position="15"/>
        <end position="87"/>
    </location>
</feature>
<dbReference type="Pfam" id="PF02771">
    <property type="entry name" value="Acyl-CoA_dh_N"/>
    <property type="match status" value="1"/>
</dbReference>
<dbReference type="RefSeq" id="WP_188743434.1">
    <property type="nucleotide sequence ID" value="NZ_BAABFW010000085.1"/>
</dbReference>
<reference evidence="10" key="1">
    <citation type="journal article" date="2014" name="Int. J. Syst. Evol. Microbiol.">
        <title>Complete genome sequence of Corynebacterium casei LMG S-19264T (=DSM 44701T), isolated from a smear-ripened cheese.</title>
        <authorList>
            <consortium name="US DOE Joint Genome Institute (JGI-PGF)"/>
            <person name="Walter F."/>
            <person name="Albersmeier A."/>
            <person name="Kalinowski J."/>
            <person name="Ruckert C."/>
        </authorList>
    </citation>
    <scope>NUCLEOTIDE SEQUENCE</scope>
    <source>
        <strain evidence="10">CGMCC 1.8984</strain>
    </source>
</reference>
<dbReference type="SUPFAM" id="SSF56645">
    <property type="entry name" value="Acyl-CoA dehydrogenase NM domain-like"/>
    <property type="match status" value="1"/>
</dbReference>
<dbReference type="Proteomes" id="UP000636956">
    <property type="component" value="Unassembled WGS sequence"/>
</dbReference>
<evidence type="ECO:0000313" key="10">
    <source>
        <dbReference type="EMBL" id="GGJ82955.1"/>
    </source>
</evidence>
<dbReference type="GO" id="GO:0050660">
    <property type="term" value="F:flavin adenine dinucleotide binding"/>
    <property type="evidence" value="ECO:0007669"/>
    <property type="project" value="InterPro"/>
</dbReference>
<gene>
    <name evidence="10" type="primary">fadE16</name>
    <name evidence="10" type="ORF">GCM10011372_21560</name>
</gene>
<protein>
    <submittedName>
        <fullName evidence="10">Acyl-CoA dehydrogenase</fullName>
    </submittedName>
</protein>
<dbReference type="Gene3D" id="1.10.540.10">
    <property type="entry name" value="Acyl-CoA dehydrogenase/oxidase, N-terminal domain"/>
    <property type="match status" value="1"/>
</dbReference>
<dbReference type="InterPro" id="IPR036250">
    <property type="entry name" value="AcylCo_DH-like_C"/>
</dbReference>
<feature type="domain" description="Acyl-CoA oxidase/dehydrogenase middle" evidence="8">
    <location>
        <begin position="111"/>
        <end position="200"/>
    </location>
</feature>
<dbReference type="AlphaFoldDB" id="A0A917PKN9"/>
<keyword evidence="5" id="KW-0560">Oxidoreductase</keyword>
<evidence type="ECO:0000256" key="4">
    <source>
        <dbReference type="ARBA" id="ARBA00022827"/>
    </source>
</evidence>
<dbReference type="Pfam" id="PF00441">
    <property type="entry name" value="Acyl-CoA_dh_1"/>
    <property type="match status" value="1"/>
</dbReference>
<dbReference type="InterPro" id="IPR009100">
    <property type="entry name" value="AcylCoA_DH/oxidase_NM_dom_sf"/>
</dbReference>
<organism evidence="10 11">
    <name type="scientific">Agromyces bauzanensis</name>
    <dbReference type="NCBI Taxonomy" id="1308924"/>
    <lineage>
        <taxon>Bacteria</taxon>
        <taxon>Bacillati</taxon>
        <taxon>Actinomycetota</taxon>
        <taxon>Actinomycetes</taxon>
        <taxon>Micrococcales</taxon>
        <taxon>Microbacteriaceae</taxon>
        <taxon>Agromyces</taxon>
    </lineage>
</organism>
<dbReference type="Gene3D" id="2.40.110.10">
    <property type="entry name" value="Butyryl-CoA Dehydrogenase, subunit A, domain 2"/>
    <property type="match status" value="1"/>
</dbReference>
<feature type="compositionally biased region" description="Low complexity" evidence="6">
    <location>
        <begin position="380"/>
        <end position="403"/>
    </location>
</feature>
<dbReference type="InterPro" id="IPR006091">
    <property type="entry name" value="Acyl-CoA_Oxase/DH_mid-dom"/>
</dbReference>
<evidence type="ECO:0000256" key="2">
    <source>
        <dbReference type="ARBA" id="ARBA00009347"/>
    </source>
</evidence>
<keyword evidence="4 5" id="KW-0274">FAD</keyword>
<dbReference type="PIRSF" id="PIRSF016578">
    <property type="entry name" value="HsaA"/>
    <property type="match status" value="1"/>
</dbReference>
<evidence type="ECO:0000259" key="9">
    <source>
        <dbReference type="Pfam" id="PF02771"/>
    </source>
</evidence>
<evidence type="ECO:0000256" key="5">
    <source>
        <dbReference type="RuleBase" id="RU362125"/>
    </source>
</evidence>
<dbReference type="CDD" id="cd00567">
    <property type="entry name" value="ACAD"/>
    <property type="match status" value="1"/>
</dbReference>
<keyword evidence="11" id="KW-1185">Reference proteome</keyword>
<evidence type="ECO:0000313" key="11">
    <source>
        <dbReference type="Proteomes" id="UP000636956"/>
    </source>
</evidence>
<dbReference type="Pfam" id="PF02770">
    <property type="entry name" value="Acyl-CoA_dh_M"/>
    <property type="match status" value="1"/>
</dbReference>
<name>A0A917PKN9_9MICO</name>
<feature type="domain" description="Acyl-CoA dehydrogenase/oxidase C-terminal" evidence="7">
    <location>
        <begin position="224"/>
        <end position="350"/>
    </location>
</feature>
<feature type="region of interest" description="Disordered" evidence="6">
    <location>
        <begin position="372"/>
        <end position="403"/>
    </location>
</feature>
<dbReference type="InterPro" id="IPR052547">
    <property type="entry name" value="Mito_Isobutyryl-CoADH"/>
</dbReference>
<comment type="caution">
    <text evidence="10">The sequence shown here is derived from an EMBL/GenBank/DDBJ whole genome shotgun (WGS) entry which is preliminary data.</text>
</comment>
<proteinExistence type="inferred from homology"/>
<comment type="cofactor">
    <cofactor evidence="1 5">
        <name>FAD</name>
        <dbReference type="ChEBI" id="CHEBI:57692"/>
    </cofactor>
</comment>
<dbReference type="EMBL" id="BMMD01000011">
    <property type="protein sequence ID" value="GGJ82955.1"/>
    <property type="molecule type" value="Genomic_DNA"/>
</dbReference>
<dbReference type="PANTHER" id="PTHR43831:SF1">
    <property type="entry name" value="ISOBUTYRYL-COA DEHYDROGENASE, MITOCHONDRIAL"/>
    <property type="match status" value="1"/>
</dbReference>
<evidence type="ECO:0000256" key="1">
    <source>
        <dbReference type="ARBA" id="ARBA00001974"/>
    </source>
</evidence>
<dbReference type="GO" id="GO:0016627">
    <property type="term" value="F:oxidoreductase activity, acting on the CH-CH group of donors"/>
    <property type="evidence" value="ECO:0007669"/>
    <property type="project" value="InterPro"/>
</dbReference>
<accession>A0A917PKN9</accession>
<dbReference type="PANTHER" id="PTHR43831">
    <property type="entry name" value="ISOBUTYRYL-COA DEHYDROGENASE"/>
    <property type="match status" value="1"/>
</dbReference>
<dbReference type="Gene3D" id="1.20.140.10">
    <property type="entry name" value="Butyryl-CoA Dehydrogenase, subunit A, domain 3"/>
    <property type="match status" value="1"/>
</dbReference>
<dbReference type="InterPro" id="IPR037069">
    <property type="entry name" value="AcylCoA_DH/ox_N_sf"/>
</dbReference>
<evidence type="ECO:0000259" key="7">
    <source>
        <dbReference type="Pfam" id="PF00441"/>
    </source>
</evidence>
<evidence type="ECO:0000256" key="6">
    <source>
        <dbReference type="SAM" id="MobiDB-lite"/>
    </source>
</evidence>
<comment type="similarity">
    <text evidence="2 5">Belongs to the acyl-CoA dehydrogenase family.</text>
</comment>
<dbReference type="InterPro" id="IPR009075">
    <property type="entry name" value="AcylCo_DH/oxidase_C"/>
</dbReference>
<sequence length="403" mass="41054">MDLHDRLDPVLAIAAEHAHDVDQRGRFPVEAVAALRESGLLGLTLAPEHGGLGGGPQDLVDMLSALAGACGSTAMITLMHVSAAMPLASAPPAGAPGLLGDLASGRVLASLAFSEAGSRSHFWAPVSQPARDGTGLRVRAKKSWVTSAGHADLYVISTNTADASGVDLYAIAAGTPGVTVDRPWSGMGFRGNASSPMTFEVALGDAQRLGDTGAGTDLMLGVVLPWFNLGNAAVSLGLSRAAVDAALRHTAGARLEHLDQSLSALPTIRAQLAKMSIDLAATSAYLDRAADRIAEPADDTPLFVLGSKAASNDAALRITDAAMRVCGGAAFSQHLQIDRYFRDARAGHVMAPTADALYEFYGRAVTGRPLFDPPAERAAEGAASATTDGTTSAGADGAAGAAA</sequence>
<dbReference type="InterPro" id="IPR046373">
    <property type="entry name" value="Acyl-CoA_Oxase/DH_mid-dom_sf"/>
</dbReference>
<dbReference type="InterPro" id="IPR013786">
    <property type="entry name" value="AcylCoA_DH/ox_N"/>
</dbReference>
<evidence type="ECO:0000259" key="8">
    <source>
        <dbReference type="Pfam" id="PF02770"/>
    </source>
</evidence>
<reference evidence="10" key="2">
    <citation type="submission" date="2020-09" db="EMBL/GenBank/DDBJ databases">
        <authorList>
            <person name="Sun Q."/>
            <person name="Zhou Y."/>
        </authorList>
    </citation>
    <scope>NUCLEOTIDE SEQUENCE</scope>
    <source>
        <strain evidence="10">CGMCC 1.8984</strain>
    </source>
</reference>
<dbReference type="SUPFAM" id="SSF47203">
    <property type="entry name" value="Acyl-CoA dehydrogenase C-terminal domain-like"/>
    <property type="match status" value="1"/>
</dbReference>
<keyword evidence="3 5" id="KW-0285">Flavoprotein</keyword>